<dbReference type="InterPro" id="IPR006771">
    <property type="entry name" value="CetA-like"/>
</dbReference>
<evidence type="ECO:0000256" key="1">
    <source>
        <dbReference type="SAM" id="SignalP"/>
    </source>
</evidence>
<name>A0A6A6SMM6_9PLEO</name>
<proteinExistence type="predicted"/>
<evidence type="ECO:0000313" key="3">
    <source>
        <dbReference type="Proteomes" id="UP000799324"/>
    </source>
</evidence>
<dbReference type="OrthoDB" id="3682664at2759"/>
<dbReference type="AlphaFoldDB" id="A0A6A6SMM6"/>
<accession>A0A6A6SMM6</accession>
<organism evidence="2 3">
    <name type="scientific">Lophiostoma macrostomum CBS 122681</name>
    <dbReference type="NCBI Taxonomy" id="1314788"/>
    <lineage>
        <taxon>Eukaryota</taxon>
        <taxon>Fungi</taxon>
        <taxon>Dikarya</taxon>
        <taxon>Ascomycota</taxon>
        <taxon>Pezizomycotina</taxon>
        <taxon>Dothideomycetes</taxon>
        <taxon>Pleosporomycetidae</taxon>
        <taxon>Pleosporales</taxon>
        <taxon>Lophiostomataceae</taxon>
        <taxon>Lophiostoma</taxon>
    </lineage>
</organism>
<dbReference type="EMBL" id="MU004621">
    <property type="protein sequence ID" value="KAF2647424.1"/>
    <property type="molecule type" value="Genomic_DNA"/>
</dbReference>
<dbReference type="Pfam" id="PF04681">
    <property type="entry name" value="Bys1"/>
    <property type="match status" value="1"/>
</dbReference>
<keyword evidence="1" id="KW-0732">Signal</keyword>
<keyword evidence="3" id="KW-1185">Reference proteome</keyword>
<feature type="signal peptide" evidence="1">
    <location>
        <begin position="1"/>
        <end position="20"/>
    </location>
</feature>
<protein>
    <submittedName>
        <fullName evidence="2">Uncharacterized protein</fullName>
    </submittedName>
</protein>
<gene>
    <name evidence="2" type="ORF">K491DRAFT_699638</name>
</gene>
<reference evidence="2" key="1">
    <citation type="journal article" date="2020" name="Stud. Mycol.">
        <title>101 Dothideomycetes genomes: a test case for predicting lifestyles and emergence of pathogens.</title>
        <authorList>
            <person name="Haridas S."/>
            <person name="Albert R."/>
            <person name="Binder M."/>
            <person name="Bloem J."/>
            <person name="Labutti K."/>
            <person name="Salamov A."/>
            <person name="Andreopoulos B."/>
            <person name="Baker S."/>
            <person name="Barry K."/>
            <person name="Bills G."/>
            <person name="Bluhm B."/>
            <person name="Cannon C."/>
            <person name="Castanera R."/>
            <person name="Culley D."/>
            <person name="Daum C."/>
            <person name="Ezra D."/>
            <person name="Gonzalez J."/>
            <person name="Henrissat B."/>
            <person name="Kuo A."/>
            <person name="Liang C."/>
            <person name="Lipzen A."/>
            <person name="Lutzoni F."/>
            <person name="Magnuson J."/>
            <person name="Mondo S."/>
            <person name="Nolan M."/>
            <person name="Ohm R."/>
            <person name="Pangilinan J."/>
            <person name="Park H.-J."/>
            <person name="Ramirez L."/>
            <person name="Alfaro M."/>
            <person name="Sun H."/>
            <person name="Tritt A."/>
            <person name="Yoshinaga Y."/>
            <person name="Zwiers L.-H."/>
            <person name="Turgeon B."/>
            <person name="Goodwin S."/>
            <person name="Spatafora J."/>
            <person name="Crous P."/>
            <person name="Grigoriev I."/>
        </authorList>
    </citation>
    <scope>NUCLEOTIDE SEQUENCE</scope>
    <source>
        <strain evidence="2">CBS 122681</strain>
    </source>
</reference>
<evidence type="ECO:0000313" key="2">
    <source>
        <dbReference type="EMBL" id="KAF2647424.1"/>
    </source>
</evidence>
<sequence length="157" mass="16757">MRTVSVVALALAALASTVSALINGHVINNCPMTIYARPATCSDTGTETIPIGPGESWTHPQPADNDDCNRAIKLSADTVIDSEGASVYNIEYVQSNDDLWYNLSHDAGNPFTEYARTLTVSSCSESLHCAAGNDGSACDYPMLYDCMNAGDVHFQLC</sequence>
<dbReference type="Proteomes" id="UP000799324">
    <property type="component" value="Unassembled WGS sequence"/>
</dbReference>
<feature type="chain" id="PRO_5025511433" evidence="1">
    <location>
        <begin position="21"/>
        <end position="157"/>
    </location>
</feature>